<dbReference type="OrthoDB" id="5918172at2759"/>
<dbReference type="InterPro" id="IPR013083">
    <property type="entry name" value="Znf_RING/FYVE/PHD"/>
</dbReference>
<reference evidence="9" key="2">
    <citation type="submission" date="2025-09" db="UniProtKB">
        <authorList>
            <consortium name="Ensembl"/>
        </authorList>
    </citation>
    <scope>IDENTIFICATION</scope>
</reference>
<dbReference type="OMA" id="RKKIWQF"/>
<reference evidence="9" key="1">
    <citation type="submission" date="2025-08" db="UniProtKB">
        <authorList>
            <consortium name="Ensembl"/>
        </authorList>
    </citation>
    <scope>IDENTIFICATION</scope>
</reference>
<dbReference type="AlphaFoldDB" id="A0A8C5CN15"/>
<gene>
    <name evidence="9" type="primary">fbxo40</name>
</gene>
<sequence length="712" mass="79553">MFTSSGSSQVTQVKDRMFSGPPVSGHPHCDKCFDLHCRVPLEPFVCCGLLSCNRGCGARMHGCKAEEHTVLCPNQEVPCLNAHYGCPVTMSRHRLAPHLEVCPASVVACSQEWNRWPITDSDAPLYSQLSQGPEGSVDDKELPLDVAMALRDQELLFRSIKMKNIFPELMEVIEAGREDIAVAASSLAAGSGEAGDLGGMRVNDGRTEDDEEPSQEEREAFARNRKLDGIQNYDAWESMFSKETKACGQTVKNLEEQSSSDVSKVVKDSRNSQSGGAESTRACEREAVALNANGTTGLAPWQNGVLEKLSQEYNIAEYNMYMVHNGAMLIKFGQMAACTPREKDFVYGKLEPIEVQTVRSFNVPTSYRAKRHHLTDSSCRAKSFQQVDTSDLGVPVEDLPRSDEVTSTLLCSLERELRGHLISESAGADGLYVDIGTQTYKFESAPFKTDALLADVVCDQPNAAVHMHLQTEAVTRRHNKSNSTFNFMCGHFFRRDEYRSHFRNVHADVQSCINGWFEQRCPLAYLGCTFTQERFRPSGRCPARIRYHPDLGSLSLQPMCQPSDLEGGKSESPLRKRARNLDPLSRLPFEVLVRVVGSLDGFSLAQLSRVSRLMRGVCETMLVQRGMVVLKWEKKTYSHGGSSWKCHKKAWEFSSGFSSVDRWRFHGGPHMSEHLRSCRFYETEKRSDPVALACLQEATHRDTAGKKYQAKP</sequence>
<name>A0A8C5CN15_GADMO</name>
<dbReference type="GO" id="GO:0008270">
    <property type="term" value="F:zinc ion binding"/>
    <property type="evidence" value="ECO:0007669"/>
    <property type="project" value="UniProtKB-KW"/>
</dbReference>
<dbReference type="SUPFAM" id="SSF81383">
    <property type="entry name" value="F-box domain"/>
    <property type="match status" value="1"/>
</dbReference>
<keyword evidence="4 5" id="KW-0862">Zinc</keyword>
<dbReference type="RefSeq" id="XP_030236221.1">
    <property type="nucleotide sequence ID" value="XM_030380361.1"/>
</dbReference>
<evidence type="ECO:0000256" key="5">
    <source>
        <dbReference type="PROSITE-ProRule" id="PRU00207"/>
    </source>
</evidence>
<feature type="domain" description="TRAF-type" evidence="7">
    <location>
        <begin position="68"/>
        <end position="110"/>
    </location>
</feature>
<evidence type="ECO:0000256" key="2">
    <source>
        <dbReference type="ARBA" id="ARBA00022771"/>
    </source>
</evidence>
<evidence type="ECO:0000259" key="7">
    <source>
        <dbReference type="PROSITE" id="PS50145"/>
    </source>
</evidence>
<protein>
    <recommendedName>
        <fullName evidence="11">F-box protein 40</fullName>
    </recommendedName>
</protein>
<keyword evidence="10" id="KW-1185">Reference proteome</keyword>
<organism evidence="9 10">
    <name type="scientific">Gadus morhua</name>
    <name type="common">Atlantic cod</name>
    <dbReference type="NCBI Taxonomy" id="8049"/>
    <lineage>
        <taxon>Eukaryota</taxon>
        <taxon>Metazoa</taxon>
        <taxon>Chordata</taxon>
        <taxon>Craniata</taxon>
        <taxon>Vertebrata</taxon>
        <taxon>Euteleostomi</taxon>
        <taxon>Actinopterygii</taxon>
        <taxon>Neopterygii</taxon>
        <taxon>Teleostei</taxon>
        <taxon>Neoteleostei</taxon>
        <taxon>Acanthomorphata</taxon>
        <taxon>Zeiogadaria</taxon>
        <taxon>Gadariae</taxon>
        <taxon>Gadiformes</taxon>
        <taxon>Gadoidei</taxon>
        <taxon>Gadidae</taxon>
        <taxon>Gadus</taxon>
    </lineage>
</organism>
<dbReference type="GO" id="GO:0061630">
    <property type="term" value="F:ubiquitin protein ligase activity"/>
    <property type="evidence" value="ECO:0007669"/>
    <property type="project" value="InterPro"/>
</dbReference>
<evidence type="ECO:0000313" key="9">
    <source>
        <dbReference type="Ensembl" id="ENSGMOP00000060672.1"/>
    </source>
</evidence>
<evidence type="ECO:0000256" key="3">
    <source>
        <dbReference type="ARBA" id="ARBA00022786"/>
    </source>
</evidence>
<evidence type="ECO:0000256" key="6">
    <source>
        <dbReference type="SAM" id="MobiDB-lite"/>
    </source>
</evidence>
<dbReference type="GO" id="GO:0005737">
    <property type="term" value="C:cytoplasm"/>
    <property type="evidence" value="ECO:0007669"/>
    <property type="project" value="TreeGrafter"/>
</dbReference>
<dbReference type="Ensembl" id="ENSGMOT00000034113.1">
    <property type="protein sequence ID" value="ENSGMOP00000060672.1"/>
    <property type="gene ID" value="ENSGMOG00000022367.1"/>
</dbReference>
<keyword evidence="2 5" id="KW-0863">Zinc-finger</keyword>
<dbReference type="InterPro" id="IPR043013">
    <property type="entry name" value="Znf_TRAF_N"/>
</dbReference>
<evidence type="ECO:0000256" key="4">
    <source>
        <dbReference type="ARBA" id="ARBA00022833"/>
    </source>
</evidence>
<dbReference type="InterPro" id="IPR001810">
    <property type="entry name" value="F-box_dom"/>
</dbReference>
<dbReference type="GeneTree" id="ENSGT00950000183204"/>
<dbReference type="Gene3D" id="1.20.1280.50">
    <property type="match status" value="1"/>
</dbReference>
<feature type="zinc finger region" description="TRAF-type" evidence="5">
    <location>
        <begin position="68"/>
        <end position="110"/>
    </location>
</feature>
<keyword evidence="3" id="KW-0833">Ubl conjugation pathway</keyword>
<dbReference type="Pfam" id="PF15965">
    <property type="entry name" value="zf-TRAF_2"/>
    <property type="match status" value="1"/>
</dbReference>
<dbReference type="PANTHER" id="PTHR15933:SF1">
    <property type="entry name" value="F-BOX ONLY PROTEIN 40"/>
    <property type="match status" value="1"/>
</dbReference>
<evidence type="ECO:0008006" key="11">
    <source>
        <dbReference type="Google" id="ProtNLM"/>
    </source>
</evidence>
<dbReference type="InterPro" id="IPR036047">
    <property type="entry name" value="F-box-like_dom_sf"/>
</dbReference>
<dbReference type="GeneID" id="115560800"/>
<keyword evidence="1 5" id="KW-0479">Metal-binding</keyword>
<dbReference type="Proteomes" id="UP000694546">
    <property type="component" value="Chromosome 16"/>
</dbReference>
<dbReference type="InterPro" id="IPR001293">
    <property type="entry name" value="Znf_TRAF"/>
</dbReference>
<evidence type="ECO:0000259" key="8">
    <source>
        <dbReference type="PROSITE" id="PS50181"/>
    </source>
</evidence>
<proteinExistence type="predicted"/>
<feature type="domain" description="F-box" evidence="8">
    <location>
        <begin position="581"/>
        <end position="635"/>
    </location>
</feature>
<feature type="region of interest" description="Disordered" evidence="6">
    <location>
        <begin position="253"/>
        <end position="282"/>
    </location>
</feature>
<dbReference type="InterPro" id="IPR031890">
    <property type="entry name" value="Fbxo30/Fbxo40"/>
</dbReference>
<dbReference type="Gene3D" id="3.30.40.10">
    <property type="entry name" value="Zinc/RING finger domain, C3HC4 (zinc finger)"/>
    <property type="match status" value="1"/>
</dbReference>
<dbReference type="PROSITE" id="PS50181">
    <property type="entry name" value="FBOX"/>
    <property type="match status" value="1"/>
</dbReference>
<evidence type="ECO:0000256" key="1">
    <source>
        <dbReference type="ARBA" id="ARBA00022723"/>
    </source>
</evidence>
<dbReference type="PROSITE" id="PS50145">
    <property type="entry name" value="ZF_TRAF"/>
    <property type="match status" value="1"/>
</dbReference>
<accession>A0A8C5CN15</accession>
<dbReference type="Gene3D" id="3.30.40.150">
    <property type="entry name" value="TRAF-like zinc-finger, N-terminal subdomain"/>
    <property type="match status" value="1"/>
</dbReference>
<dbReference type="SUPFAM" id="SSF49599">
    <property type="entry name" value="TRAF domain-like"/>
    <property type="match status" value="1"/>
</dbReference>
<evidence type="ECO:0000313" key="10">
    <source>
        <dbReference type="Proteomes" id="UP000694546"/>
    </source>
</evidence>
<feature type="region of interest" description="Disordered" evidence="6">
    <location>
        <begin position="187"/>
        <end position="218"/>
    </location>
</feature>
<dbReference type="Pfam" id="PF15966">
    <property type="entry name" value="F-box_4"/>
    <property type="match status" value="1"/>
</dbReference>
<dbReference type="PANTHER" id="PTHR15933">
    <property type="entry name" value="PROTEIN CBG16327"/>
    <property type="match status" value="1"/>
</dbReference>